<comment type="caution">
    <text evidence="7">The sequence shown here is derived from an EMBL/GenBank/DDBJ whole genome shotgun (WGS) entry which is preliminary data.</text>
</comment>
<protein>
    <recommendedName>
        <fullName evidence="6">Gram-positive cocci surface proteins LPxTG domain-containing protein</fullName>
    </recommendedName>
</protein>
<feature type="region of interest" description="Disordered" evidence="5">
    <location>
        <begin position="127"/>
        <end position="186"/>
    </location>
</feature>
<dbReference type="AlphaFoldDB" id="A0A0R1QMQ3"/>
<feature type="compositionally biased region" description="Low complexity" evidence="5">
    <location>
        <begin position="136"/>
        <end position="149"/>
    </location>
</feature>
<feature type="compositionally biased region" description="Polar residues" evidence="5">
    <location>
        <begin position="150"/>
        <end position="177"/>
    </location>
</feature>
<dbReference type="NCBIfam" id="TIGR01167">
    <property type="entry name" value="LPXTG_anchor"/>
    <property type="match status" value="1"/>
</dbReference>
<dbReference type="Proteomes" id="UP000051790">
    <property type="component" value="Unassembled WGS sequence"/>
</dbReference>
<reference evidence="7 8" key="1">
    <citation type="journal article" date="2015" name="Genome Announc.">
        <title>Expanding the biotechnology potential of lactobacilli through comparative genomics of 213 strains and associated genera.</title>
        <authorList>
            <person name="Sun Z."/>
            <person name="Harris H.M."/>
            <person name="McCann A."/>
            <person name="Guo C."/>
            <person name="Argimon S."/>
            <person name="Zhang W."/>
            <person name="Yang X."/>
            <person name="Jeffery I.B."/>
            <person name="Cooney J.C."/>
            <person name="Kagawa T.F."/>
            <person name="Liu W."/>
            <person name="Song Y."/>
            <person name="Salvetti E."/>
            <person name="Wrobel A."/>
            <person name="Rasinkangas P."/>
            <person name="Parkhill J."/>
            <person name="Rea M.C."/>
            <person name="O'Sullivan O."/>
            <person name="Ritari J."/>
            <person name="Douillard F.P."/>
            <person name="Paul Ross R."/>
            <person name="Yang R."/>
            <person name="Briner A.E."/>
            <person name="Felis G.E."/>
            <person name="de Vos W.M."/>
            <person name="Barrangou R."/>
            <person name="Klaenhammer T.R."/>
            <person name="Caufield P.W."/>
            <person name="Cui Y."/>
            <person name="Zhang H."/>
            <person name="O'Toole P.W."/>
        </authorList>
    </citation>
    <scope>NUCLEOTIDE SEQUENCE [LARGE SCALE GENOMIC DNA]</scope>
    <source>
        <strain evidence="7 8">DSM 13343</strain>
    </source>
</reference>
<keyword evidence="4" id="KW-0572">Peptidoglycan-anchor</keyword>
<keyword evidence="1" id="KW-0134">Cell wall</keyword>
<dbReference type="PROSITE" id="PS50847">
    <property type="entry name" value="GRAM_POS_ANCHORING"/>
    <property type="match status" value="1"/>
</dbReference>
<feature type="domain" description="Gram-positive cocci surface proteins LPxTG" evidence="6">
    <location>
        <begin position="176"/>
        <end position="211"/>
    </location>
</feature>
<evidence type="ECO:0000313" key="8">
    <source>
        <dbReference type="Proteomes" id="UP000051790"/>
    </source>
</evidence>
<organism evidence="7 8">
    <name type="scientific">Lacticaseibacillus manihotivorans DSM 13343 = JCM 12514</name>
    <dbReference type="NCBI Taxonomy" id="1423769"/>
    <lineage>
        <taxon>Bacteria</taxon>
        <taxon>Bacillati</taxon>
        <taxon>Bacillota</taxon>
        <taxon>Bacilli</taxon>
        <taxon>Lactobacillales</taxon>
        <taxon>Lactobacillaceae</taxon>
        <taxon>Lacticaseibacillus</taxon>
    </lineage>
</organism>
<name>A0A0R1QMQ3_9LACO</name>
<keyword evidence="3" id="KW-0732">Signal</keyword>
<gene>
    <name evidence="7" type="ORF">FD01_GL001744</name>
</gene>
<dbReference type="PATRIC" id="fig|1423769.4.peg.1867"/>
<dbReference type="EMBL" id="AZEU01000204">
    <property type="protein sequence ID" value="KRL43282.1"/>
    <property type="molecule type" value="Genomic_DNA"/>
</dbReference>
<proteinExistence type="predicted"/>
<evidence type="ECO:0000256" key="2">
    <source>
        <dbReference type="ARBA" id="ARBA00022525"/>
    </source>
</evidence>
<evidence type="ECO:0000256" key="3">
    <source>
        <dbReference type="ARBA" id="ARBA00022729"/>
    </source>
</evidence>
<evidence type="ECO:0000256" key="5">
    <source>
        <dbReference type="SAM" id="MobiDB-lite"/>
    </source>
</evidence>
<feature type="region of interest" description="Disordered" evidence="5">
    <location>
        <begin position="52"/>
        <end position="74"/>
    </location>
</feature>
<keyword evidence="2" id="KW-0964">Secreted</keyword>
<evidence type="ECO:0000256" key="4">
    <source>
        <dbReference type="ARBA" id="ARBA00023088"/>
    </source>
</evidence>
<evidence type="ECO:0000259" key="6">
    <source>
        <dbReference type="PROSITE" id="PS50847"/>
    </source>
</evidence>
<keyword evidence="8" id="KW-1185">Reference proteome</keyword>
<accession>A0A0R1QMQ3</accession>
<dbReference type="InterPro" id="IPR019931">
    <property type="entry name" value="LPXTG_anchor"/>
</dbReference>
<feature type="compositionally biased region" description="Polar residues" evidence="5">
    <location>
        <begin position="54"/>
        <end position="74"/>
    </location>
</feature>
<dbReference type="RefSeq" id="WP_054715115.1">
    <property type="nucleotide sequence ID" value="NZ_BBAH01000014.1"/>
</dbReference>
<evidence type="ECO:0000313" key="7">
    <source>
        <dbReference type="EMBL" id="KRL43282.1"/>
    </source>
</evidence>
<sequence>MPAPVVVTAEDYYDTRITHDVDGGTTTTVTNGNGDVTTIDKDWGDGSHTHVTVDPNTGDVTATDTDENGNTSTPVTVKPGETGTTGQTTITNGRPDGDIILSHEGTDGDQVEAAISDDGHVRVSLPDTDAEAKAETNVTVTSTSGSTTSANRANLSQTSATSRTDVQGKKPSTTQLPETGDKQNGLGLIGATLLAGLAMLGFGKRRRDDED</sequence>
<dbReference type="Pfam" id="PF00746">
    <property type="entry name" value="Gram_pos_anchor"/>
    <property type="match status" value="1"/>
</dbReference>
<evidence type="ECO:0000256" key="1">
    <source>
        <dbReference type="ARBA" id="ARBA00022512"/>
    </source>
</evidence>